<dbReference type="AlphaFoldDB" id="G6XL35"/>
<accession>G6XL35</accession>
<sequence>MSEISSQDCQIVGNFPNSPSNAWTEILTQEQRDAYVRINQTLRNICENVAQNFIDHLQPVVQPSFRPETGIRNNRPRDLWCSLVNSDSVDLVGMPQIFMIVSGRGVEIGLAPAIHRSDFSNQDVKNLLRKVTPLLFDLFPASNSQIIFDLSVRLNQEGGWKFKKKARMENQNSDFQSISELISYLHSEAGQKYGATSISRYYNLDEIDDIDLSFYTEFENAARLFAPLMSYIRARQAPVANVLHEWQARERILRQQEKLLERQNRDNNDQNAIEGRRKVFASITQRQGQAKFRSQLIAAYKNRCAFTGSNTLEILEAAHINPYNGPETNCTTNGILLRSDIHTLFDLGLLSIDDNFRILVSPEITENTYRDLHGQQISLPDDPALHPDMNALRSQRRLREL</sequence>
<keyword evidence="4" id="KW-1185">Reference proteome</keyword>
<dbReference type="OrthoDB" id="529575at2"/>
<evidence type="ECO:0000259" key="2">
    <source>
        <dbReference type="Pfam" id="PF13391"/>
    </source>
</evidence>
<comment type="caution">
    <text evidence="3">The sequence shown here is derived from an EMBL/GenBank/DDBJ whole genome shotgun (WGS) entry which is preliminary data.</text>
</comment>
<name>G6XL35_9PROT</name>
<evidence type="ECO:0000313" key="3">
    <source>
        <dbReference type="EMBL" id="EHH67463.1"/>
    </source>
</evidence>
<dbReference type="RefSeq" id="WP_008852600.1">
    <property type="nucleotide sequence ID" value="NZ_AGQV01000010.1"/>
</dbReference>
<keyword evidence="1" id="KW-0175">Coiled coil</keyword>
<protein>
    <recommendedName>
        <fullName evidence="2">HNH nuclease domain-containing protein</fullName>
    </recommendedName>
</protein>
<evidence type="ECO:0000313" key="4">
    <source>
        <dbReference type="Proteomes" id="UP000004949"/>
    </source>
</evidence>
<dbReference type="PATRIC" id="fig|1088869.3.peg.2450"/>
<evidence type="ECO:0000256" key="1">
    <source>
        <dbReference type="SAM" id="Coils"/>
    </source>
</evidence>
<reference evidence="3 4" key="1">
    <citation type="submission" date="2011-10" db="EMBL/GenBank/DDBJ databases">
        <title>Genome sequence of Gluconobacter morbifer G707, isolated from Drosophila gut.</title>
        <authorList>
            <person name="Lee W.-J."/>
            <person name="Kim E.-K."/>
        </authorList>
    </citation>
    <scope>NUCLEOTIDE SEQUENCE [LARGE SCALE GENOMIC DNA]</scope>
    <source>
        <strain evidence="3 4">G707</strain>
    </source>
</reference>
<dbReference type="Pfam" id="PF13391">
    <property type="entry name" value="HNH_2"/>
    <property type="match status" value="1"/>
</dbReference>
<dbReference type="Proteomes" id="UP000004949">
    <property type="component" value="Unassembled WGS sequence"/>
</dbReference>
<organism evidence="3 4">
    <name type="scientific">Gluconobacter morbifer G707</name>
    <dbReference type="NCBI Taxonomy" id="1088869"/>
    <lineage>
        <taxon>Bacteria</taxon>
        <taxon>Pseudomonadati</taxon>
        <taxon>Pseudomonadota</taxon>
        <taxon>Alphaproteobacteria</taxon>
        <taxon>Acetobacterales</taxon>
        <taxon>Acetobacteraceae</taxon>
        <taxon>Gluconobacter</taxon>
    </lineage>
</organism>
<dbReference type="EMBL" id="AGQV01000010">
    <property type="protein sequence ID" value="EHH67463.1"/>
    <property type="molecule type" value="Genomic_DNA"/>
</dbReference>
<feature type="domain" description="HNH nuclease" evidence="2">
    <location>
        <begin position="304"/>
        <end position="353"/>
    </location>
</feature>
<dbReference type="eggNOG" id="COG3440">
    <property type="taxonomic scope" value="Bacteria"/>
</dbReference>
<feature type="coiled-coil region" evidence="1">
    <location>
        <begin position="243"/>
        <end position="273"/>
    </location>
</feature>
<dbReference type="InterPro" id="IPR003615">
    <property type="entry name" value="HNH_nuc"/>
</dbReference>
<proteinExistence type="predicted"/>
<gene>
    <name evidence="3" type="ORF">GMO_24580</name>
</gene>